<dbReference type="FunFam" id="3.30.70.330:FF:000084">
    <property type="entry name" value="Serine/arginine-rich splicing factor 11 isoform 1"/>
    <property type="match status" value="1"/>
</dbReference>
<dbReference type="SUPFAM" id="SSF54928">
    <property type="entry name" value="RNA-binding domain, RBD"/>
    <property type="match status" value="1"/>
</dbReference>
<dbReference type="InterPro" id="IPR012677">
    <property type="entry name" value="Nucleotide-bd_a/b_plait_sf"/>
</dbReference>
<dbReference type="Gene3D" id="3.30.70.330">
    <property type="match status" value="1"/>
</dbReference>
<organism evidence="1">
    <name type="scientific">Cacopsylla melanoneura</name>
    <dbReference type="NCBI Taxonomy" id="428564"/>
    <lineage>
        <taxon>Eukaryota</taxon>
        <taxon>Metazoa</taxon>
        <taxon>Ecdysozoa</taxon>
        <taxon>Arthropoda</taxon>
        <taxon>Hexapoda</taxon>
        <taxon>Insecta</taxon>
        <taxon>Pterygota</taxon>
        <taxon>Neoptera</taxon>
        <taxon>Paraneoptera</taxon>
        <taxon>Hemiptera</taxon>
        <taxon>Sternorrhyncha</taxon>
        <taxon>Psylloidea</taxon>
        <taxon>Psyllidae</taxon>
        <taxon>Psyllinae</taxon>
        <taxon>Cacopsylla</taxon>
    </lineage>
</organism>
<dbReference type="GO" id="GO:0003723">
    <property type="term" value="F:RNA binding"/>
    <property type="evidence" value="ECO:0007669"/>
    <property type="project" value="TreeGrafter"/>
</dbReference>
<evidence type="ECO:0000313" key="1">
    <source>
        <dbReference type="EMBL" id="CAG6780655.1"/>
    </source>
</evidence>
<dbReference type="AlphaFoldDB" id="A0A8D9BCN8"/>
<name>A0A8D9BCN8_9HEMI</name>
<reference evidence="1" key="1">
    <citation type="submission" date="2021-05" db="EMBL/GenBank/DDBJ databases">
        <authorList>
            <person name="Alioto T."/>
            <person name="Alioto T."/>
            <person name="Gomez Garrido J."/>
        </authorList>
    </citation>
    <scope>NUCLEOTIDE SEQUENCE</scope>
</reference>
<accession>A0A8D9BCN8</accession>
<proteinExistence type="predicted"/>
<sequence length="122" mass="13523">MAVHSVAPVKTKVAQVANIAPQATRDQMQALFGYLGKVEELRLYPIARDVSIPVQSRICYVKFFDEKCVGIAQHLTNTVFIDRALVVTPYHSGEMPDEQRALEIAAQQQGANPGQYCVPVYC</sequence>
<dbReference type="CDD" id="cd12259">
    <property type="entry name" value="RRM_SRSF11_SREK1"/>
    <property type="match status" value="1"/>
</dbReference>
<protein>
    <submittedName>
        <fullName evidence="1">Serine/arginine-rich splicing factor 11</fullName>
    </submittedName>
</protein>
<dbReference type="PANTHER" id="PTHR32343:SF22">
    <property type="entry name" value="LD29830P"/>
    <property type="match status" value="1"/>
</dbReference>
<dbReference type="InterPro" id="IPR035979">
    <property type="entry name" value="RBD_domain_sf"/>
</dbReference>
<dbReference type="EMBL" id="HBUF01619364">
    <property type="protein sequence ID" value="CAG6780655.1"/>
    <property type="molecule type" value="Transcribed_RNA"/>
</dbReference>
<dbReference type="GO" id="GO:0005654">
    <property type="term" value="C:nucleoplasm"/>
    <property type="evidence" value="ECO:0007669"/>
    <property type="project" value="TreeGrafter"/>
</dbReference>
<dbReference type="PANTHER" id="PTHR32343">
    <property type="entry name" value="SERINE/ARGININE-RICH SPLICING FACTOR"/>
    <property type="match status" value="1"/>
</dbReference>